<evidence type="ECO:0000313" key="5">
    <source>
        <dbReference type="Proteomes" id="UP000253790"/>
    </source>
</evidence>
<feature type="transmembrane region" description="Helical" evidence="3">
    <location>
        <begin position="76"/>
        <end position="95"/>
    </location>
</feature>
<evidence type="ECO:0000256" key="1">
    <source>
        <dbReference type="SAM" id="Coils"/>
    </source>
</evidence>
<feature type="region of interest" description="Disordered" evidence="2">
    <location>
        <begin position="262"/>
        <end position="294"/>
    </location>
</feature>
<name>A0A345NKA6_9MICO</name>
<dbReference type="RefSeq" id="WP_114927229.1">
    <property type="nucleotide sequence ID" value="NZ_CP031229.1"/>
</dbReference>
<keyword evidence="5" id="KW-1185">Reference proteome</keyword>
<feature type="coiled-coil region" evidence="1">
    <location>
        <begin position="184"/>
        <end position="211"/>
    </location>
</feature>
<dbReference type="AlphaFoldDB" id="A0A345NKA6"/>
<feature type="compositionally biased region" description="Acidic residues" evidence="2">
    <location>
        <begin position="283"/>
        <end position="294"/>
    </location>
</feature>
<dbReference type="KEGG" id="orn:DV701_04360"/>
<feature type="transmembrane region" description="Helical" evidence="3">
    <location>
        <begin position="115"/>
        <end position="138"/>
    </location>
</feature>
<sequence>MKDIHDPKKESEEPNSGGSRTCGLREYASMGPAWLPWAVVLILLLIASVADFVLIRTLMLMLMPLSSPFGLSGPNLIASAVVVVSTAAMFTSGVAKAHFDDTQQDGSVSVRRQPWGVIAVVCAWAVFGLILLVVRWLAAETVFAAEDRGVEWLLAILMSGLYLATGIFAFVDGYLVTQPYAVRLRHARRHRTRLEERASSLDSQIAELVGQVRRHEEVGRSPGTDPVQIGEDYATQRRSIQDLGEALRMFAQLEIARRAGSEEAAEAAGLASQDEGTVRLGDDESLDQEDGSAA</sequence>
<evidence type="ECO:0000256" key="2">
    <source>
        <dbReference type="SAM" id="MobiDB-lite"/>
    </source>
</evidence>
<dbReference type="EMBL" id="CP031229">
    <property type="protein sequence ID" value="AXH95464.1"/>
    <property type="molecule type" value="Genomic_DNA"/>
</dbReference>
<reference evidence="4 5" key="1">
    <citation type="submission" date="2018-07" db="EMBL/GenBank/DDBJ databases">
        <title>Complete genome sequencing of Ornithinimicrobium sp. AMA3305.</title>
        <authorList>
            <person name="Bae J.-W."/>
        </authorList>
    </citation>
    <scope>NUCLEOTIDE SEQUENCE [LARGE SCALE GENOMIC DNA]</scope>
    <source>
        <strain evidence="4 5">AMA3305</strain>
    </source>
</reference>
<keyword evidence="3" id="KW-1133">Transmembrane helix</keyword>
<feature type="region of interest" description="Disordered" evidence="2">
    <location>
        <begin position="1"/>
        <end position="20"/>
    </location>
</feature>
<gene>
    <name evidence="4" type="ORF">DV701_04360</name>
</gene>
<feature type="transmembrane region" description="Helical" evidence="3">
    <location>
        <begin position="34"/>
        <end position="55"/>
    </location>
</feature>
<keyword evidence="3" id="KW-0472">Membrane</keyword>
<accession>A0A345NKA6</accession>
<protein>
    <submittedName>
        <fullName evidence="4">Uncharacterized protein</fullName>
    </submittedName>
</protein>
<proteinExistence type="predicted"/>
<organism evidence="4 5">
    <name type="scientific">Ornithinimicrobium avium</name>
    <dbReference type="NCBI Taxonomy" id="2283195"/>
    <lineage>
        <taxon>Bacteria</taxon>
        <taxon>Bacillati</taxon>
        <taxon>Actinomycetota</taxon>
        <taxon>Actinomycetes</taxon>
        <taxon>Micrococcales</taxon>
        <taxon>Ornithinimicrobiaceae</taxon>
        <taxon>Ornithinimicrobium</taxon>
    </lineage>
</organism>
<keyword evidence="1" id="KW-0175">Coiled coil</keyword>
<feature type="compositionally biased region" description="Basic and acidic residues" evidence="2">
    <location>
        <begin position="1"/>
        <end position="12"/>
    </location>
</feature>
<feature type="transmembrane region" description="Helical" evidence="3">
    <location>
        <begin position="150"/>
        <end position="171"/>
    </location>
</feature>
<keyword evidence="3" id="KW-0812">Transmembrane</keyword>
<dbReference type="Proteomes" id="UP000253790">
    <property type="component" value="Chromosome"/>
</dbReference>
<evidence type="ECO:0000256" key="3">
    <source>
        <dbReference type="SAM" id="Phobius"/>
    </source>
</evidence>
<evidence type="ECO:0000313" key="4">
    <source>
        <dbReference type="EMBL" id="AXH95464.1"/>
    </source>
</evidence>